<sequence length="195" mass="22077">MQGRIIFLLEEPSMKILLDGLLPRLFPGWQEGRHFQCVPHDGKSDLERSLRTKLRAWRVPGDRFVVVRDNDNGDCLALKTRLVQVCAGLGRPDTLVRLVCQELESWYIADLGALASAFPSSNLDTPALHKRFSQPDTWNKQSAELERLIPEFQKRSGARLMAERLSEERNCSPSFHAFLNGVRQMALGLGYHPPA</sequence>
<name>A0A2S6ZSA1_9XANT</name>
<comment type="caution">
    <text evidence="1">The sequence shown here is derived from an EMBL/GenBank/DDBJ whole genome shotgun (WGS) entry which is preliminary data.</text>
</comment>
<accession>A0A2S6ZSA1</accession>
<protein>
    <submittedName>
        <fullName evidence="1">Cytoplasmic protein</fullName>
    </submittedName>
</protein>
<gene>
    <name evidence="1" type="ORF">XarbCFBP7409_17900</name>
</gene>
<dbReference type="AlphaFoldDB" id="A0A2S6ZSA1"/>
<organism evidence="1 2">
    <name type="scientific">Xanthomonas arboricola pv. guizotiae</name>
    <dbReference type="NCBI Taxonomy" id="487867"/>
    <lineage>
        <taxon>Bacteria</taxon>
        <taxon>Pseudomonadati</taxon>
        <taxon>Pseudomonadota</taxon>
        <taxon>Gammaproteobacteria</taxon>
        <taxon>Lysobacterales</taxon>
        <taxon>Lysobacteraceae</taxon>
        <taxon>Xanthomonas</taxon>
    </lineage>
</organism>
<reference evidence="1 2" key="1">
    <citation type="submission" date="2016-08" db="EMBL/GenBank/DDBJ databases">
        <title>Evolution of the type three secretion system and type three effector repertoires in Xanthomonas.</title>
        <authorList>
            <person name="Merda D."/>
            <person name="Briand M."/>
            <person name="Bosis E."/>
            <person name="Rousseau C."/>
            <person name="Portier P."/>
            <person name="Jacques M.-A."/>
            <person name="Fischer-Le Saux M."/>
        </authorList>
    </citation>
    <scope>NUCLEOTIDE SEQUENCE [LARGE SCALE GENOMIC DNA]</scope>
    <source>
        <strain evidence="1 2">CFBP 7409</strain>
    </source>
</reference>
<dbReference type="InterPro" id="IPR025455">
    <property type="entry name" value="DUF4276"/>
</dbReference>
<dbReference type="Proteomes" id="UP000238049">
    <property type="component" value="Unassembled WGS sequence"/>
</dbReference>
<evidence type="ECO:0000313" key="2">
    <source>
        <dbReference type="Proteomes" id="UP000238049"/>
    </source>
</evidence>
<proteinExistence type="predicted"/>
<dbReference type="Pfam" id="PF14103">
    <property type="entry name" value="DUF4276"/>
    <property type="match status" value="1"/>
</dbReference>
<evidence type="ECO:0000313" key="1">
    <source>
        <dbReference type="EMBL" id="PPT95243.1"/>
    </source>
</evidence>
<dbReference type="EMBL" id="MDSL01000048">
    <property type="protein sequence ID" value="PPT95243.1"/>
    <property type="molecule type" value="Genomic_DNA"/>
</dbReference>